<proteinExistence type="predicted"/>
<gene>
    <name evidence="1" type="ORF">DCE93_07695</name>
</gene>
<keyword evidence="2" id="KW-1185">Reference proteome</keyword>
<sequence>MSDAYARPTGDDAATTTALPNFAPAPPGQVPREAATPSTDPVERRKWSSDLRFMLVVLAAIVALFLAFALLIAFSPTGPAISALAIIAAPIATMVAAYYGISLALRQVRDARNAAEASEARARAAEVSARESDAWAAQMESGLRVAVAKLKAVSQDTRDVERAAGTPDEFF</sequence>
<dbReference type="EMBL" id="CP028913">
    <property type="protein sequence ID" value="AWB95557.1"/>
    <property type="molecule type" value="Genomic_DNA"/>
</dbReference>
<protein>
    <submittedName>
        <fullName evidence="1">Uncharacterized protein</fullName>
    </submittedName>
</protein>
<dbReference type="RefSeq" id="WP_108595371.1">
    <property type="nucleotide sequence ID" value="NZ_CP028913.1"/>
</dbReference>
<evidence type="ECO:0000313" key="1">
    <source>
        <dbReference type="EMBL" id="AWB95557.1"/>
    </source>
</evidence>
<accession>A0A2S0WW39</accession>
<dbReference type="AlphaFoldDB" id="A0A2S0WW39"/>
<evidence type="ECO:0000313" key="2">
    <source>
        <dbReference type="Proteomes" id="UP000244729"/>
    </source>
</evidence>
<dbReference type="Proteomes" id="UP000244729">
    <property type="component" value="Chromosome"/>
</dbReference>
<dbReference type="KEGG" id="agm:DCE93_07695"/>
<name>A0A2S0WW39_9MICO</name>
<reference evidence="1 2" key="1">
    <citation type="submission" date="2018-04" db="EMBL/GenBank/DDBJ databases">
        <authorList>
            <person name="Li J."/>
        </authorList>
    </citation>
    <scope>NUCLEOTIDE SEQUENCE [LARGE SCALE GENOMIC DNA]</scope>
    <source>
        <strain evidence="2">30A</strain>
    </source>
</reference>
<organism evidence="1 2">
    <name type="scientific">Agromyces badenianii</name>
    <dbReference type="NCBI Taxonomy" id="2080742"/>
    <lineage>
        <taxon>Bacteria</taxon>
        <taxon>Bacillati</taxon>
        <taxon>Actinomycetota</taxon>
        <taxon>Actinomycetes</taxon>
        <taxon>Micrococcales</taxon>
        <taxon>Microbacteriaceae</taxon>
        <taxon>Agromyces</taxon>
    </lineage>
</organism>
<dbReference type="OrthoDB" id="4981723at2"/>